<dbReference type="GO" id="GO:0046872">
    <property type="term" value="F:metal ion binding"/>
    <property type="evidence" value="ECO:0007669"/>
    <property type="project" value="UniProtKB-KW"/>
</dbReference>
<evidence type="ECO:0000256" key="3">
    <source>
        <dbReference type="ARBA" id="ARBA00004555"/>
    </source>
</evidence>
<evidence type="ECO:0000256" key="4">
    <source>
        <dbReference type="ARBA" id="ARBA00004613"/>
    </source>
</evidence>
<evidence type="ECO:0000313" key="24">
    <source>
        <dbReference type="Proteomes" id="UP000886657"/>
    </source>
</evidence>
<keyword evidence="18" id="KW-0458">Lysosome</keyword>
<evidence type="ECO:0000256" key="13">
    <source>
        <dbReference type="ARBA" id="ARBA00022833"/>
    </source>
</evidence>
<sequence length="521" mass="57510">MLRPAALLFLSLVALAQEPVDAALNARLREEGLQKSQVMKLASELCDGFGPRLMPSPANDASARWMVSRFREWGLEARIERFDFGHPGWSNRWCSAHVLSPYQDPLTVEVVAWTPSTPGAVQGDAYALDLPEEPLPSELDALLASHKGRVRGRVVLVGPHRVIPPTFKPSPLRHETAALLERLNPLQEPQVRTMSRPRPKREGALEPRDISRRLDAFLVAEGCLVRVDDARLANGQIRAFNNRSYDVKQAVPTVVLRSEDFGRMWRLMAGGRPLALAFDIRNDLHPSLKDGQNVIGEWKGSEKPGEIIILGAHRDSWHTATGATDNGGNCAVMMEALRLLKAAGVTPKRTLRVVLFDGEELGLLGSQAYVKAHYGLPEAPLAKPEELVAMFNVDGGAGQIRGLSVFGPRSAGTVLFDLLQPWKDLGLVGAAWHRNRPAKPDFADITSFSHRGLPTIHPTQDGLEYFNYTWHTALDSYERLVPEDLMRNATVLASVAIHLANRPERLPRFEGAELPPIPVAK</sequence>
<dbReference type="PANTHER" id="PTHR12053">
    <property type="entry name" value="PROTEASE FAMILY M28 PLASMA GLUTAMATE CARBOXYPEPTIDASE-RELATED"/>
    <property type="match status" value="1"/>
</dbReference>
<comment type="subunit">
    <text evidence="19">Homodimer. The monomeric form is inactive while the homodimer is active.</text>
</comment>
<keyword evidence="6" id="KW-0964">Secreted</keyword>
<keyword evidence="9" id="KW-0479">Metal-binding</keyword>
<feature type="domain" description="Peptidase M28" evidence="22">
    <location>
        <begin position="293"/>
        <end position="494"/>
    </location>
</feature>
<keyword evidence="14" id="KW-0333">Golgi apparatus</keyword>
<evidence type="ECO:0000259" key="22">
    <source>
        <dbReference type="Pfam" id="PF04389"/>
    </source>
</evidence>
<feature type="signal peptide" evidence="21">
    <location>
        <begin position="1"/>
        <end position="16"/>
    </location>
</feature>
<protein>
    <recommendedName>
        <fullName evidence="5">Carboxypeptidase Q</fullName>
    </recommendedName>
    <alternativeName>
        <fullName evidence="20">Plasma glutamate carboxypeptidase</fullName>
    </alternativeName>
</protein>
<evidence type="ECO:0000256" key="17">
    <source>
        <dbReference type="ARBA" id="ARBA00023180"/>
    </source>
</evidence>
<keyword evidence="13" id="KW-0862">Zinc</keyword>
<evidence type="ECO:0000256" key="11">
    <source>
        <dbReference type="ARBA" id="ARBA00022801"/>
    </source>
</evidence>
<evidence type="ECO:0000256" key="9">
    <source>
        <dbReference type="ARBA" id="ARBA00022723"/>
    </source>
</evidence>
<dbReference type="SUPFAM" id="SSF53187">
    <property type="entry name" value="Zn-dependent exopeptidases"/>
    <property type="match status" value="1"/>
</dbReference>
<gene>
    <name evidence="23" type="ORF">IPP58_10425</name>
</gene>
<evidence type="ECO:0000256" key="15">
    <source>
        <dbReference type="ARBA" id="ARBA00023049"/>
    </source>
</evidence>
<dbReference type="EMBL" id="JADKIO010000008">
    <property type="protein sequence ID" value="MBK9796892.1"/>
    <property type="molecule type" value="Genomic_DNA"/>
</dbReference>
<dbReference type="Pfam" id="PF04389">
    <property type="entry name" value="Peptidase_M28"/>
    <property type="match status" value="1"/>
</dbReference>
<dbReference type="GO" id="GO:0004180">
    <property type="term" value="F:carboxypeptidase activity"/>
    <property type="evidence" value="ECO:0007669"/>
    <property type="project" value="UniProtKB-KW"/>
</dbReference>
<dbReference type="Proteomes" id="UP000886657">
    <property type="component" value="Unassembled WGS sequence"/>
</dbReference>
<evidence type="ECO:0000256" key="18">
    <source>
        <dbReference type="ARBA" id="ARBA00023228"/>
    </source>
</evidence>
<accession>A0A9D7XI54</accession>
<comment type="subcellular location">
    <subcellularLocation>
        <location evidence="1">Endoplasmic reticulum</location>
    </subcellularLocation>
    <subcellularLocation>
        <location evidence="3">Golgi apparatus</location>
    </subcellularLocation>
    <subcellularLocation>
        <location evidence="2">Lysosome</location>
    </subcellularLocation>
    <subcellularLocation>
        <location evidence="4">Secreted</location>
    </subcellularLocation>
</comment>
<keyword evidence="15" id="KW-0482">Metalloprotease</keyword>
<keyword evidence="10 21" id="KW-0732">Signal</keyword>
<comment type="caution">
    <text evidence="23">The sequence shown here is derived from an EMBL/GenBank/DDBJ whole genome shotgun (WGS) entry which is preliminary data.</text>
</comment>
<dbReference type="Gene3D" id="3.40.630.10">
    <property type="entry name" value="Zn peptidases"/>
    <property type="match status" value="2"/>
</dbReference>
<dbReference type="GO" id="GO:0005576">
    <property type="term" value="C:extracellular region"/>
    <property type="evidence" value="ECO:0007669"/>
    <property type="project" value="UniProtKB-SubCell"/>
</dbReference>
<evidence type="ECO:0000256" key="21">
    <source>
        <dbReference type="SAM" id="SignalP"/>
    </source>
</evidence>
<name>A0A9D7XI54_9BACT</name>
<feature type="chain" id="PRO_5038417995" description="Carboxypeptidase Q" evidence="21">
    <location>
        <begin position="17"/>
        <end position="521"/>
    </location>
</feature>
<dbReference type="InterPro" id="IPR007484">
    <property type="entry name" value="Peptidase_M28"/>
</dbReference>
<dbReference type="AlphaFoldDB" id="A0A9D7XI54"/>
<keyword evidence="11" id="KW-0378">Hydrolase</keyword>
<dbReference type="GO" id="GO:0006508">
    <property type="term" value="P:proteolysis"/>
    <property type="evidence" value="ECO:0007669"/>
    <property type="project" value="UniProtKB-KW"/>
</dbReference>
<dbReference type="GO" id="GO:0070573">
    <property type="term" value="F:metallodipeptidase activity"/>
    <property type="evidence" value="ECO:0007669"/>
    <property type="project" value="InterPro"/>
</dbReference>
<evidence type="ECO:0000256" key="20">
    <source>
        <dbReference type="ARBA" id="ARBA00033328"/>
    </source>
</evidence>
<evidence type="ECO:0000256" key="7">
    <source>
        <dbReference type="ARBA" id="ARBA00022645"/>
    </source>
</evidence>
<keyword evidence="8" id="KW-0645">Protease</keyword>
<reference evidence="23" key="1">
    <citation type="submission" date="2020-10" db="EMBL/GenBank/DDBJ databases">
        <title>Connecting structure to function with the recovery of over 1000 high-quality activated sludge metagenome-assembled genomes encoding full-length rRNA genes using long-read sequencing.</title>
        <authorList>
            <person name="Singleton C.M."/>
            <person name="Petriglieri F."/>
            <person name="Kristensen J.M."/>
            <person name="Kirkegaard R.H."/>
            <person name="Michaelsen T.Y."/>
            <person name="Andersen M.H."/>
            <person name="Karst S.M."/>
            <person name="Dueholm M.S."/>
            <person name="Nielsen P.H."/>
            <person name="Albertsen M."/>
        </authorList>
    </citation>
    <scope>NUCLEOTIDE SEQUENCE</scope>
    <source>
        <strain evidence="23">Skiv_18-Q3-R9-52_MAXAC.067</strain>
    </source>
</reference>
<evidence type="ECO:0000313" key="23">
    <source>
        <dbReference type="EMBL" id="MBK9796892.1"/>
    </source>
</evidence>
<keyword evidence="17" id="KW-0325">Glycoprotein</keyword>
<evidence type="ECO:0000256" key="12">
    <source>
        <dbReference type="ARBA" id="ARBA00022824"/>
    </source>
</evidence>
<evidence type="ECO:0000256" key="16">
    <source>
        <dbReference type="ARBA" id="ARBA00023145"/>
    </source>
</evidence>
<evidence type="ECO:0000256" key="2">
    <source>
        <dbReference type="ARBA" id="ARBA00004371"/>
    </source>
</evidence>
<evidence type="ECO:0000256" key="6">
    <source>
        <dbReference type="ARBA" id="ARBA00022525"/>
    </source>
</evidence>
<evidence type="ECO:0000256" key="1">
    <source>
        <dbReference type="ARBA" id="ARBA00004240"/>
    </source>
</evidence>
<evidence type="ECO:0000256" key="19">
    <source>
        <dbReference type="ARBA" id="ARBA00025833"/>
    </source>
</evidence>
<dbReference type="PANTHER" id="PTHR12053:SF3">
    <property type="entry name" value="CARBOXYPEPTIDASE Q"/>
    <property type="match status" value="1"/>
</dbReference>
<organism evidence="23 24">
    <name type="scientific">Candidatus Geothrix skivensis</name>
    <dbReference type="NCBI Taxonomy" id="2954439"/>
    <lineage>
        <taxon>Bacteria</taxon>
        <taxon>Pseudomonadati</taxon>
        <taxon>Acidobacteriota</taxon>
        <taxon>Holophagae</taxon>
        <taxon>Holophagales</taxon>
        <taxon>Holophagaceae</taxon>
        <taxon>Geothrix</taxon>
    </lineage>
</organism>
<proteinExistence type="predicted"/>
<dbReference type="InterPro" id="IPR039866">
    <property type="entry name" value="CPQ"/>
</dbReference>
<keyword evidence="16" id="KW-0865">Zymogen</keyword>
<evidence type="ECO:0000256" key="10">
    <source>
        <dbReference type="ARBA" id="ARBA00022729"/>
    </source>
</evidence>
<keyword evidence="7" id="KW-0121">Carboxypeptidase</keyword>
<keyword evidence="12" id="KW-0256">Endoplasmic reticulum</keyword>
<evidence type="ECO:0000256" key="8">
    <source>
        <dbReference type="ARBA" id="ARBA00022670"/>
    </source>
</evidence>
<evidence type="ECO:0000256" key="5">
    <source>
        <dbReference type="ARBA" id="ARBA00014116"/>
    </source>
</evidence>
<dbReference type="GO" id="GO:0005764">
    <property type="term" value="C:lysosome"/>
    <property type="evidence" value="ECO:0007669"/>
    <property type="project" value="UniProtKB-SubCell"/>
</dbReference>
<evidence type="ECO:0000256" key="14">
    <source>
        <dbReference type="ARBA" id="ARBA00023034"/>
    </source>
</evidence>